<dbReference type="EMBL" id="JANUGU010000002">
    <property type="protein sequence ID" value="MCS0658327.1"/>
    <property type="molecule type" value="Genomic_DNA"/>
</dbReference>
<evidence type="ECO:0008006" key="5">
    <source>
        <dbReference type="Google" id="ProtNLM"/>
    </source>
</evidence>
<gene>
    <name evidence="3" type="ORF">NX778_09655</name>
</gene>
<evidence type="ECO:0000313" key="4">
    <source>
        <dbReference type="Proteomes" id="UP001204621"/>
    </source>
</evidence>
<keyword evidence="2" id="KW-0732">Signal</keyword>
<accession>A0ABT2CWJ0</accession>
<evidence type="ECO:0000256" key="1">
    <source>
        <dbReference type="SAM" id="Coils"/>
    </source>
</evidence>
<keyword evidence="4" id="KW-1185">Reference proteome</keyword>
<reference evidence="3 4" key="1">
    <citation type="submission" date="2022-08" db="EMBL/GenBank/DDBJ databases">
        <title>Reclassification of Massilia species as members of the genera Telluria, Duganella, Pseudoduganella, Mokoshia gen. nov. and Zemynaea gen. nov. using orthogonal and non-orthogonal genome-based approaches.</title>
        <authorList>
            <person name="Bowman J.P."/>
        </authorList>
    </citation>
    <scope>NUCLEOTIDE SEQUENCE [LARGE SCALE GENOMIC DNA]</scope>
    <source>
        <strain evidence="3 4">JCM 31606</strain>
    </source>
</reference>
<feature type="signal peptide" evidence="2">
    <location>
        <begin position="1"/>
        <end position="22"/>
    </location>
</feature>
<feature type="coiled-coil region" evidence="1">
    <location>
        <begin position="50"/>
        <end position="77"/>
    </location>
</feature>
<sequence>MQVKPMAVVLAALLIAACSKHAEDMGPAQRAGKAVDDAGEKVAAQLHEPIDKASEAAKSLQQSAGQAQDQIKEATAEVGKKVEQAGEKIQDAAK</sequence>
<comment type="caution">
    <text evidence="3">The sequence shown here is derived from an EMBL/GenBank/DDBJ whole genome shotgun (WGS) entry which is preliminary data.</text>
</comment>
<dbReference type="PROSITE" id="PS51257">
    <property type="entry name" value="PROKAR_LIPOPROTEIN"/>
    <property type="match status" value="1"/>
</dbReference>
<evidence type="ECO:0000256" key="2">
    <source>
        <dbReference type="SAM" id="SignalP"/>
    </source>
</evidence>
<organism evidence="3 4">
    <name type="scientific">Massilia terrae</name>
    <dbReference type="NCBI Taxonomy" id="1811224"/>
    <lineage>
        <taxon>Bacteria</taxon>
        <taxon>Pseudomonadati</taxon>
        <taxon>Pseudomonadota</taxon>
        <taxon>Betaproteobacteria</taxon>
        <taxon>Burkholderiales</taxon>
        <taxon>Oxalobacteraceae</taxon>
        <taxon>Telluria group</taxon>
        <taxon>Massilia</taxon>
    </lineage>
</organism>
<name>A0ABT2CWJ0_9BURK</name>
<dbReference type="RefSeq" id="WP_258811513.1">
    <property type="nucleotide sequence ID" value="NZ_JANUGU010000002.1"/>
</dbReference>
<keyword evidence="1" id="KW-0175">Coiled coil</keyword>
<feature type="chain" id="PRO_5046861107" description="Lipoprotein" evidence="2">
    <location>
        <begin position="23"/>
        <end position="94"/>
    </location>
</feature>
<dbReference type="Proteomes" id="UP001204621">
    <property type="component" value="Unassembled WGS sequence"/>
</dbReference>
<proteinExistence type="predicted"/>
<protein>
    <recommendedName>
        <fullName evidence="5">Lipoprotein</fullName>
    </recommendedName>
</protein>
<evidence type="ECO:0000313" key="3">
    <source>
        <dbReference type="EMBL" id="MCS0658327.1"/>
    </source>
</evidence>